<keyword evidence="3" id="KW-1185">Reference proteome</keyword>
<feature type="chain" id="PRO_5037051983" evidence="1">
    <location>
        <begin position="23"/>
        <end position="306"/>
    </location>
</feature>
<evidence type="ECO:0000313" key="3">
    <source>
        <dbReference type="Proteomes" id="UP000753961"/>
    </source>
</evidence>
<reference evidence="2" key="1">
    <citation type="submission" date="2021-06" db="EMBL/GenBank/DDBJ databases">
        <title>44 bacteria genomes isolated from Dapeng, Shenzhen.</title>
        <authorList>
            <person name="Zheng W."/>
            <person name="Yu S."/>
            <person name="Huang Y."/>
        </authorList>
    </citation>
    <scope>NUCLEOTIDE SEQUENCE</scope>
    <source>
        <strain evidence="2">DP5N28-2</strain>
    </source>
</reference>
<name>A0A953HT94_9BACT</name>
<protein>
    <submittedName>
        <fullName evidence="2">Gliding motility protein GldN</fullName>
    </submittedName>
</protein>
<proteinExistence type="predicted"/>
<organism evidence="2 3">
    <name type="scientific">Membranihabitans marinus</name>
    <dbReference type="NCBI Taxonomy" id="1227546"/>
    <lineage>
        <taxon>Bacteria</taxon>
        <taxon>Pseudomonadati</taxon>
        <taxon>Bacteroidota</taxon>
        <taxon>Saprospiria</taxon>
        <taxon>Saprospirales</taxon>
        <taxon>Saprospiraceae</taxon>
        <taxon>Membranihabitans</taxon>
    </lineage>
</organism>
<gene>
    <name evidence="2" type="primary">gldN</name>
    <name evidence="2" type="ORF">KUV50_07280</name>
</gene>
<dbReference type="Pfam" id="PF19841">
    <property type="entry name" value="GldN"/>
    <property type="match status" value="1"/>
</dbReference>
<keyword evidence="1" id="KW-0732">Signal</keyword>
<sequence>MHTIKRLYFVLFLSLAAYGLHAQIAEEIITESTIDGGDPNQIIQQQASSIEPVNGVTPQNLMKDRMVLEYPHIREADVFWSKYIWGVIDVREKINQPFMYPSAPFFQLLIDGIQSGAIQPYMGDSDDFKNEMDVQAVNDILFDQDTVFVTNPETFEREPQIVRNDIDYTTIQKYRLKEIWFFDKLHSRMRVRILGICPIQDKAGEEGSFAFEYPLFWIYWPQARKYFASQKVYLPGNSATILSWDDYMEMRYFNYYVIKESNVRDYRLSDYPSMQGDSREAQLKRMLESKKIKEEIFNYESDLWSY</sequence>
<dbReference type="Proteomes" id="UP000753961">
    <property type="component" value="Unassembled WGS sequence"/>
</dbReference>
<accession>A0A953HT94</accession>
<dbReference type="NCBIfam" id="TIGR03523">
    <property type="entry name" value="GldN"/>
    <property type="match status" value="1"/>
</dbReference>
<feature type="signal peptide" evidence="1">
    <location>
        <begin position="1"/>
        <end position="22"/>
    </location>
</feature>
<evidence type="ECO:0000256" key="1">
    <source>
        <dbReference type="SAM" id="SignalP"/>
    </source>
</evidence>
<dbReference type="AlphaFoldDB" id="A0A953HT94"/>
<dbReference type="RefSeq" id="WP_222579444.1">
    <property type="nucleotide sequence ID" value="NZ_JAHVHU010000006.1"/>
</dbReference>
<dbReference type="EMBL" id="JAHVHU010000006">
    <property type="protein sequence ID" value="MBY5957925.1"/>
    <property type="molecule type" value="Genomic_DNA"/>
</dbReference>
<comment type="caution">
    <text evidence="2">The sequence shown here is derived from an EMBL/GenBank/DDBJ whole genome shotgun (WGS) entry which is preliminary data.</text>
</comment>
<dbReference type="InterPro" id="IPR019847">
    <property type="entry name" value="Gliding_motility_assoc_GldN"/>
</dbReference>
<evidence type="ECO:0000313" key="2">
    <source>
        <dbReference type="EMBL" id="MBY5957925.1"/>
    </source>
</evidence>